<feature type="region of interest" description="Disordered" evidence="5">
    <location>
        <begin position="323"/>
        <end position="349"/>
    </location>
</feature>
<comment type="similarity">
    <text evidence="1">Belongs to the indoleamine 2,3-dioxygenase family.</text>
</comment>
<sequence length="349" mass="37222">MERLPLVDASEVLAGASPRVLERAFLVLGLLAHGYVFQDTVVGGKPVDELPPQLAVPWCQVAAMVGRPPVITHSSIALANYHEIDEDKGAVVDNLGMNSLFLGGMDEAWFYTAALGVEGAGAPALVGLVEGMHGVVLGEPEMVLNALQRVLAAVLAMDDALARLPERCMPAVFYSRIRLFLAGWAGNSELPNGLTYAGVTPDFDHTATRPERVAAASGSATPSFVGKFNGASAAQSSLIQALDAGLDIEHESAFLDAMVAHMPRPHARLIDALWHGPSLREYAHACGEPAVLQMYLACREALALFRNRHIQIVARYILQQSPARPSSEKGTGGTSIMPFLKGIRDTTRG</sequence>
<dbReference type="PANTHER" id="PTHR28657:SF5">
    <property type="entry name" value="INDOLEAMINE 2,3-DIOXYGENASE"/>
    <property type="match status" value="1"/>
</dbReference>
<evidence type="ECO:0000256" key="1">
    <source>
        <dbReference type="ARBA" id="ARBA00007119"/>
    </source>
</evidence>
<keyword evidence="3 4" id="KW-0408">Iron</keyword>
<dbReference type="EMBL" id="GL349468">
    <property type="protein sequence ID" value="KNC51518.1"/>
    <property type="molecule type" value="Genomic_DNA"/>
</dbReference>
<protein>
    <submittedName>
        <fullName evidence="6">Indoleamine 2</fullName>
    </submittedName>
</protein>
<gene>
    <name evidence="6" type="ORF">AMSG_07414</name>
</gene>
<dbReference type="Gene3D" id="1.20.58.480">
    <property type="match status" value="1"/>
</dbReference>
<dbReference type="RefSeq" id="XP_013755921.1">
    <property type="nucleotide sequence ID" value="XM_013900467.1"/>
</dbReference>
<dbReference type="GO" id="GO:0033754">
    <property type="term" value="F:indoleamine 2,3-dioxygenase activity"/>
    <property type="evidence" value="ECO:0007669"/>
    <property type="project" value="TreeGrafter"/>
</dbReference>
<evidence type="ECO:0000313" key="7">
    <source>
        <dbReference type="Proteomes" id="UP000054408"/>
    </source>
</evidence>
<proteinExistence type="inferred from homology"/>
<keyword evidence="4" id="KW-0349">Heme</keyword>
<evidence type="ECO:0000256" key="4">
    <source>
        <dbReference type="PIRSR" id="PIRSR600898-1"/>
    </source>
</evidence>
<dbReference type="GO" id="GO:0019441">
    <property type="term" value="P:L-tryptophan catabolic process to kynurenine"/>
    <property type="evidence" value="ECO:0007669"/>
    <property type="project" value="InterPro"/>
</dbReference>
<feature type="binding site" description="proximal binding residue" evidence="4">
    <location>
        <position position="309"/>
    </location>
    <ligand>
        <name>heme b</name>
        <dbReference type="ChEBI" id="CHEBI:60344"/>
    </ligand>
    <ligandPart>
        <name>Fe</name>
        <dbReference type="ChEBI" id="CHEBI:18248"/>
    </ligandPart>
</feature>
<accession>A0A0L0DJP8</accession>
<dbReference type="AlphaFoldDB" id="A0A0L0DJP8"/>
<dbReference type="OMA" id="SNKIMEP"/>
<dbReference type="GO" id="GO:0046872">
    <property type="term" value="F:metal ion binding"/>
    <property type="evidence" value="ECO:0007669"/>
    <property type="project" value="UniProtKB-KW"/>
</dbReference>
<dbReference type="GO" id="GO:0020037">
    <property type="term" value="F:heme binding"/>
    <property type="evidence" value="ECO:0007669"/>
    <property type="project" value="InterPro"/>
</dbReference>
<name>A0A0L0DJP8_THETB</name>
<dbReference type="PANTHER" id="PTHR28657">
    <property type="entry name" value="INDOLEAMINE 2,3-DIOXYGENASE"/>
    <property type="match status" value="1"/>
</dbReference>
<evidence type="ECO:0000256" key="5">
    <source>
        <dbReference type="SAM" id="MobiDB-lite"/>
    </source>
</evidence>
<dbReference type="GO" id="GO:0034354">
    <property type="term" value="P:'de novo' NAD+ biosynthetic process from L-tryptophan"/>
    <property type="evidence" value="ECO:0007669"/>
    <property type="project" value="TreeGrafter"/>
</dbReference>
<keyword evidence="2 4" id="KW-0479">Metal-binding</keyword>
<organism evidence="6 7">
    <name type="scientific">Thecamonas trahens ATCC 50062</name>
    <dbReference type="NCBI Taxonomy" id="461836"/>
    <lineage>
        <taxon>Eukaryota</taxon>
        <taxon>Apusozoa</taxon>
        <taxon>Apusomonadida</taxon>
        <taxon>Apusomonadidae</taxon>
        <taxon>Thecamonas</taxon>
    </lineage>
</organism>
<dbReference type="GO" id="GO:0005737">
    <property type="term" value="C:cytoplasm"/>
    <property type="evidence" value="ECO:0007669"/>
    <property type="project" value="TreeGrafter"/>
</dbReference>
<dbReference type="STRING" id="461836.A0A0L0DJP8"/>
<dbReference type="SUPFAM" id="SSF140959">
    <property type="entry name" value="Indolic compounds 2,3-dioxygenase-like"/>
    <property type="match status" value="1"/>
</dbReference>
<dbReference type="InterPro" id="IPR000898">
    <property type="entry name" value="Indolamine_dOase"/>
</dbReference>
<dbReference type="GeneID" id="25566336"/>
<evidence type="ECO:0000256" key="2">
    <source>
        <dbReference type="ARBA" id="ARBA00022723"/>
    </source>
</evidence>
<evidence type="ECO:0000313" key="6">
    <source>
        <dbReference type="EMBL" id="KNC51518.1"/>
    </source>
</evidence>
<keyword evidence="7" id="KW-1185">Reference proteome</keyword>
<dbReference type="Pfam" id="PF01231">
    <property type="entry name" value="IDO"/>
    <property type="match status" value="1"/>
</dbReference>
<dbReference type="OrthoDB" id="10262710at2759"/>
<dbReference type="Proteomes" id="UP000054408">
    <property type="component" value="Unassembled WGS sequence"/>
</dbReference>
<dbReference type="InterPro" id="IPR037217">
    <property type="entry name" value="Trp/Indoleamine_2_3_dOase-like"/>
</dbReference>
<reference evidence="6 7" key="1">
    <citation type="submission" date="2010-05" db="EMBL/GenBank/DDBJ databases">
        <title>The Genome Sequence of Thecamonas trahens ATCC 50062.</title>
        <authorList>
            <consortium name="The Broad Institute Genome Sequencing Platform"/>
            <person name="Russ C."/>
            <person name="Cuomo C."/>
            <person name="Shea T."/>
            <person name="Young S.K."/>
            <person name="Zeng Q."/>
            <person name="Koehrsen M."/>
            <person name="Haas B."/>
            <person name="Borodovsky M."/>
            <person name="Guigo R."/>
            <person name="Alvarado L."/>
            <person name="Berlin A."/>
            <person name="Bochicchio J."/>
            <person name="Borenstein D."/>
            <person name="Chapman S."/>
            <person name="Chen Z."/>
            <person name="Freedman E."/>
            <person name="Gellesch M."/>
            <person name="Goldberg J."/>
            <person name="Griggs A."/>
            <person name="Gujja S."/>
            <person name="Heilman E."/>
            <person name="Heiman D."/>
            <person name="Hepburn T."/>
            <person name="Howarth C."/>
            <person name="Jen D."/>
            <person name="Larson L."/>
            <person name="Mehta T."/>
            <person name="Park D."/>
            <person name="Pearson M."/>
            <person name="Roberts A."/>
            <person name="Saif S."/>
            <person name="Shenoy N."/>
            <person name="Sisk P."/>
            <person name="Stolte C."/>
            <person name="Sykes S."/>
            <person name="Thomson T."/>
            <person name="Walk T."/>
            <person name="White J."/>
            <person name="Yandava C."/>
            <person name="Burger G."/>
            <person name="Gray M.W."/>
            <person name="Holland P.W.H."/>
            <person name="King N."/>
            <person name="Lang F.B.F."/>
            <person name="Roger A.J."/>
            <person name="Ruiz-Trillo I."/>
            <person name="Lander E."/>
            <person name="Nusbaum C."/>
        </authorList>
    </citation>
    <scope>NUCLEOTIDE SEQUENCE [LARGE SCALE GENOMIC DNA]</scope>
    <source>
        <strain evidence="6 7">ATCC 50062</strain>
    </source>
</reference>
<evidence type="ECO:0000256" key="3">
    <source>
        <dbReference type="ARBA" id="ARBA00023004"/>
    </source>
</evidence>